<evidence type="ECO:0000259" key="2">
    <source>
        <dbReference type="PROSITE" id="PS50883"/>
    </source>
</evidence>
<dbReference type="SUPFAM" id="SSF55073">
    <property type="entry name" value="Nucleotide cyclase"/>
    <property type="match status" value="1"/>
</dbReference>
<feature type="transmembrane region" description="Helical" evidence="1">
    <location>
        <begin position="6"/>
        <end position="26"/>
    </location>
</feature>
<keyword evidence="1" id="KW-0472">Membrane</keyword>
<dbReference type="EMBL" id="FTMN01000002">
    <property type="protein sequence ID" value="SIQ08786.1"/>
    <property type="molecule type" value="Genomic_DNA"/>
</dbReference>
<organism evidence="5 6">
    <name type="scientific">Marinobacterium stanieri</name>
    <dbReference type="NCBI Taxonomy" id="49186"/>
    <lineage>
        <taxon>Bacteria</taxon>
        <taxon>Pseudomonadati</taxon>
        <taxon>Pseudomonadota</taxon>
        <taxon>Gammaproteobacteria</taxon>
        <taxon>Oceanospirillales</taxon>
        <taxon>Oceanospirillaceae</taxon>
        <taxon>Marinobacterium</taxon>
    </lineage>
</organism>
<dbReference type="InterPro" id="IPR032244">
    <property type="entry name" value="LapD_MoxY_N"/>
</dbReference>
<dbReference type="PROSITE" id="PS50887">
    <property type="entry name" value="GGDEF"/>
    <property type="match status" value="1"/>
</dbReference>
<dbReference type="InterPro" id="IPR000160">
    <property type="entry name" value="GGDEF_dom"/>
</dbReference>
<dbReference type="InterPro" id="IPR035919">
    <property type="entry name" value="EAL_sf"/>
</dbReference>
<dbReference type="GO" id="GO:0016020">
    <property type="term" value="C:membrane"/>
    <property type="evidence" value="ECO:0007669"/>
    <property type="project" value="InterPro"/>
</dbReference>
<dbReference type="GO" id="GO:0071111">
    <property type="term" value="F:cyclic-guanylate-specific phosphodiesterase activity"/>
    <property type="evidence" value="ECO:0007669"/>
    <property type="project" value="InterPro"/>
</dbReference>
<proteinExistence type="predicted"/>
<evidence type="ECO:0000313" key="5">
    <source>
        <dbReference type="EMBL" id="SIQ08786.1"/>
    </source>
</evidence>
<dbReference type="InterPro" id="IPR003660">
    <property type="entry name" value="HAMP_dom"/>
</dbReference>
<gene>
    <name evidence="5" type="ORF">SAMN05421647_10287</name>
</gene>
<dbReference type="RefSeq" id="WP_076461433.1">
    <property type="nucleotide sequence ID" value="NZ_FTMN01000002.1"/>
</dbReference>
<dbReference type="Gene3D" id="3.20.20.450">
    <property type="entry name" value="EAL domain"/>
    <property type="match status" value="1"/>
</dbReference>
<dbReference type="STRING" id="49186.SAMN05421647_10287"/>
<feature type="domain" description="EAL" evidence="2">
    <location>
        <begin position="409"/>
        <end position="652"/>
    </location>
</feature>
<dbReference type="CDD" id="cd01948">
    <property type="entry name" value="EAL"/>
    <property type="match status" value="1"/>
</dbReference>
<feature type="transmembrane region" description="Helical" evidence="1">
    <location>
        <begin position="153"/>
        <end position="176"/>
    </location>
</feature>
<dbReference type="Pfam" id="PF00990">
    <property type="entry name" value="GGDEF"/>
    <property type="match status" value="1"/>
</dbReference>
<dbReference type="Proteomes" id="UP000186895">
    <property type="component" value="Unassembled WGS sequence"/>
</dbReference>
<accession>A0A1N6PWW5</accession>
<dbReference type="GO" id="GO:0007165">
    <property type="term" value="P:signal transduction"/>
    <property type="evidence" value="ECO:0007669"/>
    <property type="project" value="InterPro"/>
</dbReference>
<feature type="domain" description="GGDEF" evidence="4">
    <location>
        <begin position="267"/>
        <end position="401"/>
    </location>
</feature>
<dbReference type="Pfam" id="PF00563">
    <property type="entry name" value="EAL"/>
    <property type="match status" value="1"/>
</dbReference>
<sequence>MSLTNQIITTVIAVILGLAVSTLYILSDSSRNTLVTQLESHAEDGATHLGLYLAPYMQKGDVATVETAVNAIFDSGFYQRIDVLDRAGEALYSKQFDSSANIDAPEWFIQLIPITPPTKTRDIAYNWQQVGSIHIRSRAGYAYEQLWLGVRNALLLSAVLSLLAALVLSGLLRILLSPLRGVEHQAMALARREYIEQPNLPKTRELRRVVTAMNLMVRQVENMFNEQNRNIEALRTAAYRDTLTGLNNRKAALTQLNEHLEYRQDFGPASLICLRLNNLQQLNKELGEDNTNHLIQTSARLLDELAKQLGFNVTGRMGGAELVLLARRRNRDLWQQKLEPLANQINTLHAQLNNTEGKPNIVSIGISSCEGHDKTETLLSQARFAADQAEENNEAIAFYSQHQAQRGWSEQWQEHVANVIGNGQIFLQQQTLVGTENQPVHAEVFARILNQENEPCSAGEFLGVARDLDLLPVIDRLVIERALSYLLTHEAPSRLAVNLANQTLSQPEFVDWLLQKLEQSPASARLSIEVNETAILTRLDAIQSLRNSLQGLGVEFGVDNFGTHPNGFSYLYALRPDYLKIDGSLVRHLSHSEEDRFFVSSLISVAHSLEIQAHAEHVENETQRSTLQGMKIDGTQGYLHGQPSALGSVSEV</sequence>
<dbReference type="Gene3D" id="6.20.270.20">
    <property type="entry name" value="LapD/MoxY periplasmic domain"/>
    <property type="match status" value="1"/>
</dbReference>
<keyword evidence="1" id="KW-1133">Transmembrane helix</keyword>
<keyword evidence="1" id="KW-0812">Transmembrane</keyword>
<evidence type="ECO:0000313" key="6">
    <source>
        <dbReference type="Proteomes" id="UP000186895"/>
    </source>
</evidence>
<reference evidence="5 6" key="1">
    <citation type="submission" date="2017-01" db="EMBL/GenBank/DDBJ databases">
        <authorList>
            <person name="Mah S.A."/>
            <person name="Swanson W.J."/>
            <person name="Moy G.W."/>
            <person name="Vacquier V.D."/>
        </authorList>
    </citation>
    <scope>NUCLEOTIDE SEQUENCE [LARGE SCALE GENOMIC DNA]</scope>
    <source>
        <strain evidence="5 6">DSM 7027</strain>
    </source>
</reference>
<keyword evidence="6" id="KW-1185">Reference proteome</keyword>
<dbReference type="NCBIfam" id="TIGR00254">
    <property type="entry name" value="GGDEF"/>
    <property type="match status" value="1"/>
</dbReference>
<dbReference type="InterPro" id="IPR042461">
    <property type="entry name" value="LapD_MoxY_peri_C"/>
</dbReference>
<dbReference type="eggNOG" id="COG5001">
    <property type="taxonomic scope" value="Bacteria"/>
</dbReference>
<evidence type="ECO:0000259" key="3">
    <source>
        <dbReference type="PROSITE" id="PS50885"/>
    </source>
</evidence>
<dbReference type="SMART" id="SM00267">
    <property type="entry name" value="GGDEF"/>
    <property type="match status" value="1"/>
</dbReference>
<evidence type="ECO:0000256" key="1">
    <source>
        <dbReference type="SAM" id="Phobius"/>
    </source>
</evidence>
<dbReference type="InterPro" id="IPR001633">
    <property type="entry name" value="EAL_dom"/>
</dbReference>
<dbReference type="InterPro" id="IPR029787">
    <property type="entry name" value="Nucleotide_cyclase"/>
</dbReference>
<dbReference type="Pfam" id="PF16448">
    <property type="entry name" value="LapD_MoxY_N"/>
    <property type="match status" value="1"/>
</dbReference>
<dbReference type="InterPro" id="IPR043128">
    <property type="entry name" value="Rev_trsase/Diguanyl_cyclase"/>
</dbReference>
<dbReference type="SUPFAM" id="SSF141868">
    <property type="entry name" value="EAL domain-like"/>
    <property type="match status" value="1"/>
</dbReference>
<protein>
    <submittedName>
        <fullName evidence="5">Diguanylate cyclase/phosphodiesterase</fullName>
    </submittedName>
</protein>
<dbReference type="Gene3D" id="3.30.110.200">
    <property type="match status" value="1"/>
</dbReference>
<dbReference type="AlphaFoldDB" id="A0A1N6PWW5"/>
<dbReference type="PROSITE" id="PS50885">
    <property type="entry name" value="HAMP"/>
    <property type="match status" value="1"/>
</dbReference>
<name>A0A1N6PWW5_9GAMM</name>
<dbReference type="PANTHER" id="PTHR33121">
    <property type="entry name" value="CYCLIC DI-GMP PHOSPHODIESTERASE PDEF"/>
    <property type="match status" value="1"/>
</dbReference>
<dbReference type="PROSITE" id="PS50883">
    <property type="entry name" value="EAL"/>
    <property type="match status" value="1"/>
</dbReference>
<feature type="domain" description="HAMP" evidence="3">
    <location>
        <begin position="173"/>
        <end position="225"/>
    </location>
</feature>
<dbReference type="InterPro" id="IPR050706">
    <property type="entry name" value="Cyclic-di-GMP_PDE-like"/>
</dbReference>
<dbReference type="Gene3D" id="3.30.70.270">
    <property type="match status" value="1"/>
</dbReference>
<evidence type="ECO:0000259" key="4">
    <source>
        <dbReference type="PROSITE" id="PS50887"/>
    </source>
</evidence>
<dbReference type="SMART" id="SM00052">
    <property type="entry name" value="EAL"/>
    <property type="match status" value="1"/>
</dbReference>
<dbReference type="PANTHER" id="PTHR33121:SF23">
    <property type="entry name" value="CYCLIC DI-GMP PHOSPHODIESTERASE PDEB"/>
    <property type="match status" value="1"/>
</dbReference>